<dbReference type="InterPro" id="IPR027417">
    <property type="entry name" value="P-loop_NTPase"/>
</dbReference>
<dbReference type="PROSITE" id="PS51706">
    <property type="entry name" value="G_ENGB"/>
    <property type="match status" value="1"/>
</dbReference>
<evidence type="ECO:0000256" key="2">
    <source>
        <dbReference type="ARBA" id="ARBA00022741"/>
    </source>
</evidence>
<dbReference type="AlphaFoldDB" id="A0A8H4LY45"/>
<dbReference type="SUPFAM" id="SSF52540">
    <property type="entry name" value="P-loop containing nucleoside triphosphate hydrolases"/>
    <property type="match status" value="1"/>
</dbReference>
<keyword evidence="4" id="KW-0342">GTP-binding</keyword>
<feature type="domain" description="EngB-type G" evidence="6">
    <location>
        <begin position="65"/>
        <end position="246"/>
    </location>
</feature>
<dbReference type="PANTHER" id="PTHR46498:SF1">
    <property type="entry name" value="GTP-BINDING PROTEIN 8"/>
    <property type="match status" value="1"/>
</dbReference>
<dbReference type="InterPro" id="IPR006073">
    <property type="entry name" value="GTP-bd"/>
</dbReference>
<evidence type="ECO:0000256" key="5">
    <source>
        <dbReference type="SAM" id="MobiDB-lite"/>
    </source>
</evidence>
<feature type="region of interest" description="Disordered" evidence="5">
    <location>
        <begin position="94"/>
        <end position="125"/>
    </location>
</feature>
<keyword evidence="1" id="KW-0479">Metal-binding</keyword>
<keyword evidence="3" id="KW-0460">Magnesium</keyword>
<reference evidence="7 8" key="1">
    <citation type="journal article" date="2020" name="Genome Biol. Evol.">
        <title>A new high-quality draft genome assembly of the Chinese cordyceps Ophiocordyceps sinensis.</title>
        <authorList>
            <person name="Shu R."/>
            <person name="Zhang J."/>
            <person name="Meng Q."/>
            <person name="Zhang H."/>
            <person name="Zhou G."/>
            <person name="Li M."/>
            <person name="Wu P."/>
            <person name="Zhao Y."/>
            <person name="Chen C."/>
            <person name="Qin Q."/>
        </authorList>
    </citation>
    <scope>NUCLEOTIDE SEQUENCE [LARGE SCALE GENOMIC DNA]</scope>
    <source>
        <strain evidence="7 8">IOZ07</strain>
    </source>
</reference>
<dbReference type="GO" id="GO:0005739">
    <property type="term" value="C:mitochondrion"/>
    <property type="evidence" value="ECO:0007669"/>
    <property type="project" value="TreeGrafter"/>
</dbReference>
<dbReference type="OrthoDB" id="391988at2759"/>
<evidence type="ECO:0000259" key="6">
    <source>
        <dbReference type="PROSITE" id="PS51706"/>
    </source>
</evidence>
<dbReference type="InterPro" id="IPR052279">
    <property type="entry name" value="EngB_GTPase"/>
</dbReference>
<evidence type="ECO:0000313" key="8">
    <source>
        <dbReference type="Proteomes" id="UP000557566"/>
    </source>
</evidence>
<evidence type="ECO:0000256" key="3">
    <source>
        <dbReference type="ARBA" id="ARBA00022842"/>
    </source>
</evidence>
<dbReference type="Proteomes" id="UP000557566">
    <property type="component" value="Unassembled WGS sequence"/>
</dbReference>
<dbReference type="Gene3D" id="3.40.50.300">
    <property type="entry name" value="P-loop containing nucleotide triphosphate hydrolases"/>
    <property type="match status" value="1"/>
</dbReference>
<dbReference type="PANTHER" id="PTHR46498">
    <property type="entry name" value="GTP-BINDING PROTEIN 8"/>
    <property type="match status" value="1"/>
</dbReference>
<dbReference type="GO" id="GO:0046872">
    <property type="term" value="F:metal ion binding"/>
    <property type="evidence" value="ECO:0007669"/>
    <property type="project" value="UniProtKB-KW"/>
</dbReference>
<sequence length="307" mass="33355">MSLHAAPKDSIASYSLIRKGPGSPLTTTVTKDQVRQFAAAQRFFEHGCDFLYSAEALRHHPRNEHIPEIVVLGASNVGKSSFLNALVGKEGRAKVGQRPGKTKLMNAFGVGPRPQTPRSLVRTGSAPPKHSLILVDTPGYGYRSQATWGAEILKYLEMRQRLRGAVVLLSLIKRKPSAEDMWVLRALAELNTRTLVVVTKADRQRPAEWPLVCSRMADAVLREMNSLDETVCGNRWRAAVAGAESDVYVTAAGMDLEGKLGNGAGMGGVRAAILQMAGFDVRTEVTKTAENVVYAGPTVSFDDIQWG</sequence>
<organism evidence="7 8">
    <name type="scientific">Ophiocordyceps sinensis</name>
    <dbReference type="NCBI Taxonomy" id="72228"/>
    <lineage>
        <taxon>Eukaryota</taxon>
        <taxon>Fungi</taxon>
        <taxon>Dikarya</taxon>
        <taxon>Ascomycota</taxon>
        <taxon>Pezizomycotina</taxon>
        <taxon>Sordariomycetes</taxon>
        <taxon>Hypocreomycetidae</taxon>
        <taxon>Hypocreales</taxon>
        <taxon>Ophiocordycipitaceae</taxon>
        <taxon>Ophiocordyceps</taxon>
    </lineage>
</organism>
<keyword evidence="2" id="KW-0547">Nucleotide-binding</keyword>
<dbReference type="EMBL" id="JAAVMX010000006">
    <property type="protein sequence ID" value="KAF4507376.1"/>
    <property type="molecule type" value="Genomic_DNA"/>
</dbReference>
<dbReference type="GO" id="GO:0005525">
    <property type="term" value="F:GTP binding"/>
    <property type="evidence" value="ECO:0007669"/>
    <property type="project" value="UniProtKB-KW"/>
</dbReference>
<dbReference type="InterPro" id="IPR030393">
    <property type="entry name" value="G_ENGB_dom"/>
</dbReference>
<evidence type="ECO:0000256" key="1">
    <source>
        <dbReference type="ARBA" id="ARBA00022723"/>
    </source>
</evidence>
<proteinExistence type="predicted"/>
<evidence type="ECO:0000256" key="4">
    <source>
        <dbReference type="ARBA" id="ARBA00023134"/>
    </source>
</evidence>
<name>A0A8H4LY45_9HYPO</name>
<comment type="caution">
    <text evidence="7">The sequence shown here is derived from an EMBL/GenBank/DDBJ whole genome shotgun (WGS) entry which is preliminary data.</text>
</comment>
<protein>
    <recommendedName>
        <fullName evidence="6">EngB-type G domain-containing protein</fullName>
    </recommendedName>
</protein>
<accession>A0A8H4LY45</accession>
<keyword evidence="8" id="KW-1185">Reference proteome</keyword>
<gene>
    <name evidence="7" type="ORF">G6O67_006018</name>
</gene>
<dbReference type="Pfam" id="PF01926">
    <property type="entry name" value="MMR_HSR1"/>
    <property type="match status" value="1"/>
</dbReference>
<evidence type="ECO:0000313" key="7">
    <source>
        <dbReference type="EMBL" id="KAF4507376.1"/>
    </source>
</evidence>